<feature type="domain" description="DUF6917" evidence="1">
    <location>
        <begin position="20"/>
        <end position="145"/>
    </location>
</feature>
<evidence type="ECO:0000313" key="2">
    <source>
        <dbReference type="EMBL" id="MBJ7600533.1"/>
    </source>
</evidence>
<keyword evidence="3" id="KW-1185">Reference proteome</keyword>
<dbReference type="Pfam" id="PF21891">
    <property type="entry name" value="DUF6917"/>
    <property type="match status" value="1"/>
</dbReference>
<dbReference type="InterPro" id="IPR054210">
    <property type="entry name" value="DUF6917"/>
</dbReference>
<accession>A0A934KDM0</accession>
<comment type="caution">
    <text evidence="2">The sequence shown here is derived from an EMBL/GenBank/DDBJ whole genome shotgun (WGS) entry which is preliminary data.</text>
</comment>
<reference evidence="2" key="1">
    <citation type="submission" date="2020-10" db="EMBL/GenBank/DDBJ databases">
        <title>Ca. Dormibacterota MAGs.</title>
        <authorList>
            <person name="Montgomery K."/>
        </authorList>
    </citation>
    <scope>NUCLEOTIDE SEQUENCE [LARGE SCALE GENOMIC DNA]</scope>
    <source>
        <strain evidence="2">SC8812_S17_10</strain>
    </source>
</reference>
<dbReference type="AlphaFoldDB" id="A0A934KDM0"/>
<proteinExistence type="predicted"/>
<dbReference type="RefSeq" id="WP_338204400.1">
    <property type="nucleotide sequence ID" value="NZ_JAEKNR010000209.1"/>
</dbReference>
<evidence type="ECO:0000259" key="1">
    <source>
        <dbReference type="Pfam" id="PF21891"/>
    </source>
</evidence>
<dbReference type="EMBL" id="JAEKNR010000209">
    <property type="protein sequence ID" value="MBJ7600533.1"/>
    <property type="molecule type" value="Genomic_DNA"/>
</dbReference>
<name>A0A934KDM0_9BACT</name>
<organism evidence="2 3">
    <name type="scientific">Candidatus Nephthysia bennettiae</name>
    <dbReference type="NCBI Taxonomy" id="3127016"/>
    <lineage>
        <taxon>Bacteria</taxon>
        <taxon>Bacillati</taxon>
        <taxon>Candidatus Dormiibacterota</taxon>
        <taxon>Candidatus Dormibacteria</taxon>
        <taxon>Candidatus Dormibacterales</taxon>
        <taxon>Candidatus Dormibacteraceae</taxon>
        <taxon>Candidatus Nephthysia</taxon>
    </lineage>
</organism>
<protein>
    <recommendedName>
        <fullName evidence="1">DUF6917 domain-containing protein</fullName>
    </recommendedName>
</protein>
<gene>
    <name evidence="2" type="ORF">JF922_20995</name>
</gene>
<sequence length="164" mass="18075">MTARIEPHAGGVLDNDYPYTDKRTVEGHLVCVLGARADDRRLELTVHPSRAVRCHEIHEVLMVEDPEAAPTRTVGRVAYAGCVEIARGGMILIHDRVVVAGRDIGTVVGFDETHLPNHMNIAVLAAGELRNGEELGLEINDSVSFVMGDGYRRERLERTLARLD</sequence>
<evidence type="ECO:0000313" key="3">
    <source>
        <dbReference type="Proteomes" id="UP000612893"/>
    </source>
</evidence>
<dbReference type="Proteomes" id="UP000612893">
    <property type="component" value="Unassembled WGS sequence"/>
</dbReference>